<dbReference type="EMBL" id="JAUJFL010000004">
    <property type="protein sequence ID" value="KAK2604316.1"/>
    <property type="molecule type" value="Genomic_DNA"/>
</dbReference>
<name>A0AAD9SE13_PHOAM</name>
<comment type="caution">
    <text evidence="3">The sequence shown here is derived from an EMBL/GenBank/DDBJ whole genome shotgun (WGS) entry which is preliminary data.</text>
</comment>
<organism evidence="3 4">
    <name type="scientific">Phomopsis amygdali</name>
    <name type="common">Fusicoccum amygdali</name>
    <dbReference type="NCBI Taxonomy" id="1214568"/>
    <lineage>
        <taxon>Eukaryota</taxon>
        <taxon>Fungi</taxon>
        <taxon>Dikarya</taxon>
        <taxon>Ascomycota</taxon>
        <taxon>Pezizomycotina</taxon>
        <taxon>Sordariomycetes</taxon>
        <taxon>Sordariomycetidae</taxon>
        <taxon>Diaporthales</taxon>
        <taxon>Diaporthaceae</taxon>
        <taxon>Diaporthe</taxon>
    </lineage>
</organism>
<sequence>MAPVPIEPKLSYTGLAVVALHLSSAVYFTLRVARSLAHSYKSLSPAQDVRLRFDRRRKLVPLFSGLAFLSLGTAIYSAYTYAELSYRVWADARGYLPKPSTSILGDFTGNGTTNVTDVAHPNATELAIYRIRWLADTPIYQDAFEIVAEKARRLWWGQQIDLALVPWSILLAIEGMRRRIPNLFAFLCLAHLVNLSFAQNLFYVALLLTPTPLPAVEKPSTRWSRVRESISPPKPQNWSLKPGLFLLSIALSYAGIFYLPYAADTPSFNRIVGAARGLTFAPLIMQSLAPVSWGLVHPHPEKANSAFTDLFRLMSFFSLVLHGTATFNGLRYNLPDSHYHRHSKLLPWDVEERSKWERARTASGKLLGSMADHPIVAAVGYDVLISGLSIGVWAAVRSLKAGDVLTSSVPLYENSDDIQIGHISGKATDEEQDKASIAGSVRRSSRQHKARVPSVSSVASHDSEDHRAAPTPRRRGRPRKVKKDPEEEPGDETYEPSPEEEKVSAEGDSLPSQEVDWEAAALAWGLTAVGGLGLGSSGVFGGECLAR</sequence>
<feature type="transmembrane region" description="Helical" evidence="2">
    <location>
        <begin position="12"/>
        <end position="33"/>
    </location>
</feature>
<keyword evidence="2" id="KW-0812">Transmembrane</keyword>
<keyword evidence="4" id="KW-1185">Reference proteome</keyword>
<feature type="transmembrane region" description="Helical" evidence="2">
    <location>
        <begin position="313"/>
        <end position="334"/>
    </location>
</feature>
<feature type="transmembrane region" description="Helical" evidence="2">
    <location>
        <begin position="273"/>
        <end position="293"/>
    </location>
</feature>
<dbReference type="AlphaFoldDB" id="A0AAD9SE13"/>
<feature type="transmembrane region" description="Helical" evidence="2">
    <location>
        <begin position="243"/>
        <end position="261"/>
    </location>
</feature>
<protein>
    <submittedName>
        <fullName evidence="3">Uncharacterized protein</fullName>
    </submittedName>
</protein>
<feature type="transmembrane region" description="Helical" evidence="2">
    <location>
        <begin position="185"/>
        <end position="208"/>
    </location>
</feature>
<keyword evidence="2" id="KW-1133">Transmembrane helix</keyword>
<accession>A0AAD9SE13</accession>
<feature type="transmembrane region" description="Helical" evidence="2">
    <location>
        <begin position="59"/>
        <end position="79"/>
    </location>
</feature>
<feature type="compositionally biased region" description="Acidic residues" evidence="1">
    <location>
        <begin position="486"/>
        <end position="498"/>
    </location>
</feature>
<evidence type="ECO:0000313" key="3">
    <source>
        <dbReference type="EMBL" id="KAK2604316.1"/>
    </source>
</evidence>
<reference evidence="3" key="1">
    <citation type="submission" date="2023-06" db="EMBL/GenBank/DDBJ databases">
        <authorList>
            <person name="Noh H."/>
        </authorList>
    </citation>
    <scope>NUCLEOTIDE SEQUENCE</scope>
    <source>
        <strain evidence="3">DUCC20226</strain>
    </source>
</reference>
<proteinExistence type="predicted"/>
<dbReference type="Proteomes" id="UP001265746">
    <property type="component" value="Unassembled WGS sequence"/>
</dbReference>
<feature type="region of interest" description="Disordered" evidence="1">
    <location>
        <begin position="423"/>
        <end position="513"/>
    </location>
</feature>
<evidence type="ECO:0000256" key="2">
    <source>
        <dbReference type="SAM" id="Phobius"/>
    </source>
</evidence>
<keyword evidence="2" id="KW-0472">Membrane</keyword>
<evidence type="ECO:0000256" key="1">
    <source>
        <dbReference type="SAM" id="MobiDB-lite"/>
    </source>
</evidence>
<evidence type="ECO:0000313" key="4">
    <source>
        <dbReference type="Proteomes" id="UP001265746"/>
    </source>
</evidence>
<feature type="compositionally biased region" description="Basic residues" evidence="1">
    <location>
        <begin position="472"/>
        <end position="482"/>
    </location>
</feature>
<feature type="transmembrane region" description="Helical" evidence="2">
    <location>
        <begin position="154"/>
        <end position="173"/>
    </location>
</feature>
<gene>
    <name evidence="3" type="ORF">N8I77_007258</name>
</gene>